<dbReference type="HOGENOM" id="CLU_1573102_0_0_1"/>
<organism evidence="2 3">
    <name type="scientific">Oryza glaberrima</name>
    <name type="common">African rice</name>
    <dbReference type="NCBI Taxonomy" id="4538"/>
    <lineage>
        <taxon>Eukaryota</taxon>
        <taxon>Viridiplantae</taxon>
        <taxon>Streptophyta</taxon>
        <taxon>Embryophyta</taxon>
        <taxon>Tracheophyta</taxon>
        <taxon>Spermatophyta</taxon>
        <taxon>Magnoliopsida</taxon>
        <taxon>Liliopsida</taxon>
        <taxon>Poales</taxon>
        <taxon>Poaceae</taxon>
        <taxon>BOP clade</taxon>
        <taxon>Oryzoideae</taxon>
        <taxon>Oryzeae</taxon>
        <taxon>Oryzinae</taxon>
        <taxon>Oryza</taxon>
    </lineage>
</organism>
<evidence type="ECO:0000256" key="1">
    <source>
        <dbReference type="SAM" id="MobiDB-lite"/>
    </source>
</evidence>
<accession>I1QNP9</accession>
<name>I1QNP9_ORYGL</name>
<reference evidence="2 3" key="2">
    <citation type="submission" date="2018-04" db="EMBL/GenBank/DDBJ databases">
        <title>OglaRS2 (Oryza glaberrima Reference Sequence Version 2).</title>
        <authorList>
            <person name="Zhang J."/>
            <person name="Kudrna D."/>
            <person name="Lee S."/>
            <person name="Talag J."/>
            <person name="Rajasekar S."/>
            <person name="Wing R.A."/>
        </authorList>
    </citation>
    <scope>NUCLEOTIDE SEQUENCE [LARGE SCALE GENOMIC DNA]</scope>
    <source>
        <strain evidence="2 3">cv. IRGC 96717</strain>
    </source>
</reference>
<dbReference type="EnsemblPlants" id="ORGLA09G0067800.1">
    <property type="protein sequence ID" value="ORGLA09G0067800.1"/>
    <property type="gene ID" value="ORGLA09G0067800"/>
</dbReference>
<protein>
    <submittedName>
        <fullName evidence="2">Uncharacterized protein</fullName>
    </submittedName>
</protein>
<dbReference type="AlphaFoldDB" id="I1QNP9"/>
<reference evidence="2" key="1">
    <citation type="submission" date="2015-06" db="UniProtKB">
        <authorList>
            <consortium name="EnsemblPlants"/>
        </authorList>
    </citation>
    <scope>IDENTIFICATION</scope>
</reference>
<dbReference type="Gramene" id="ORGLA09G0067800.1">
    <property type="protein sequence ID" value="ORGLA09G0067800.1"/>
    <property type="gene ID" value="ORGLA09G0067800"/>
</dbReference>
<feature type="compositionally biased region" description="Gly residues" evidence="1">
    <location>
        <begin position="97"/>
        <end position="111"/>
    </location>
</feature>
<feature type="compositionally biased region" description="Basic residues" evidence="1">
    <location>
        <begin position="152"/>
        <end position="170"/>
    </location>
</feature>
<keyword evidence="3" id="KW-1185">Reference proteome</keyword>
<evidence type="ECO:0000313" key="3">
    <source>
        <dbReference type="Proteomes" id="UP000007306"/>
    </source>
</evidence>
<dbReference type="Proteomes" id="UP000007306">
    <property type="component" value="Chromosome 9"/>
</dbReference>
<feature type="region of interest" description="Disordered" evidence="1">
    <location>
        <begin position="1"/>
        <end position="170"/>
    </location>
</feature>
<sequence length="170" mass="19104">MTTTEAAPRDDEPGDRRDVDDENERRRRRWTAEGFGWRGSDDEDDLAAAMPEVEMATSAGALARRKGLPEWVPTRPRERRRGRRRSGEIRATPWLGRGRGWRSGAGRGGGDVGRRTGDAAEAAGGGTVAATPLLPAGMHFRRSSRETEGRPAKRRRLRRWRRRRHGRPAC</sequence>
<proteinExistence type="predicted"/>
<evidence type="ECO:0000313" key="2">
    <source>
        <dbReference type="EnsemblPlants" id="ORGLA09G0067800.1"/>
    </source>
</evidence>
<feature type="compositionally biased region" description="Basic and acidic residues" evidence="1">
    <location>
        <begin position="7"/>
        <end position="25"/>
    </location>
</feature>